<sequence>MTWLKPQVHGGCRPLPTGEVHGGGLRPPVDVQRDDILAVATSGRGSAPPEKLKTYFYYYFDWKAEQHLRAMTREILKDTELKMRYADFIFASYGGKISPEADQIYSEVAAARGYRIVIIIICVTVFCRVGYLDSQIMKRFRYMCATYRDYTRIEDFMKNKFNEDDMLNGNHLIQSAYHEILVLKDLQNKALDKKEALQKKERAMQFFMEFHRKEKTYKPKQRSKGSRDPVRRQGDSRRNGVDMKKAEHKLKTDLRKKKWMEGHGMNDSVLWNDFKEVDGIHHRQQQGLKLWKTPLARFPPRSANRRPCRSLPRCVAAPVRATQPPRTVTPLAASAAPSVEAEELPEHTFVA</sequence>
<evidence type="ECO:0000313" key="1">
    <source>
        <dbReference type="EMBL" id="KAI8431319.1"/>
    </source>
</evidence>
<reference evidence="1 2" key="1">
    <citation type="journal article" date="2022" name="Genome Biol. Evol.">
        <title>The Spruce Budworm Genome: Reconstructing the Evolutionary History of Antifreeze Proteins.</title>
        <authorList>
            <person name="Beliveau C."/>
            <person name="Gagne P."/>
            <person name="Picq S."/>
            <person name="Vernygora O."/>
            <person name="Keeling C.I."/>
            <person name="Pinkney K."/>
            <person name="Doucet D."/>
            <person name="Wen F."/>
            <person name="Johnston J.S."/>
            <person name="Maaroufi H."/>
            <person name="Boyle B."/>
            <person name="Laroche J."/>
            <person name="Dewar K."/>
            <person name="Juretic N."/>
            <person name="Blackburn G."/>
            <person name="Nisole A."/>
            <person name="Brunet B."/>
            <person name="Brandao M."/>
            <person name="Lumley L."/>
            <person name="Duan J."/>
            <person name="Quan G."/>
            <person name="Lucarotti C.J."/>
            <person name="Roe A.D."/>
            <person name="Sperling F.A.H."/>
            <person name="Levesque R.C."/>
            <person name="Cusson M."/>
        </authorList>
    </citation>
    <scope>NUCLEOTIDE SEQUENCE [LARGE SCALE GENOMIC DNA]</scope>
    <source>
        <strain evidence="1">Glfc:IPQL:Cfum</strain>
    </source>
</reference>
<comment type="caution">
    <text evidence="1">The sequence shown here is derived from an EMBL/GenBank/DDBJ whole genome shotgun (WGS) entry which is preliminary data.</text>
</comment>
<keyword evidence="2" id="KW-1185">Reference proteome</keyword>
<protein>
    <submittedName>
        <fullName evidence="1">Uncharacterized protein</fullName>
    </submittedName>
</protein>
<evidence type="ECO:0000313" key="2">
    <source>
        <dbReference type="Proteomes" id="UP001064048"/>
    </source>
</evidence>
<gene>
    <name evidence="1" type="ORF">MSG28_015864</name>
</gene>
<organism evidence="1 2">
    <name type="scientific">Choristoneura fumiferana</name>
    <name type="common">Spruce budworm moth</name>
    <name type="synonym">Archips fumiferana</name>
    <dbReference type="NCBI Taxonomy" id="7141"/>
    <lineage>
        <taxon>Eukaryota</taxon>
        <taxon>Metazoa</taxon>
        <taxon>Ecdysozoa</taxon>
        <taxon>Arthropoda</taxon>
        <taxon>Hexapoda</taxon>
        <taxon>Insecta</taxon>
        <taxon>Pterygota</taxon>
        <taxon>Neoptera</taxon>
        <taxon>Endopterygota</taxon>
        <taxon>Lepidoptera</taxon>
        <taxon>Glossata</taxon>
        <taxon>Ditrysia</taxon>
        <taxon>Tortricoidea</taxon>
        <taxon>Tortricidae</taxon>
        <taxon>Tortricinae</taxon>
        <taxon>Choristoneura</taxon>
    </lineage>
</organism>
<proteinExistence type="predicted"/>
<dbReference type="EMBL" id="CM046130">
    <property type="protein sequence ID" value="KAI8431319.1"/>
    <property type="molecule type" value="Genomic_DNA"/>
</dbReference>
<accession>A0ACC0K4Q7</accession>
<dbReference type="Proteomes" id="UP001064048">
    <property type="component" value="Chromosome 30"/>
</dbReference>
<name>A0ACC0K4Q7_CHOFU</name>